<dbReference type="InterPro" id="IPR003594">
    <property type="entry name" value="HATPase_dom"/>
</dbReference>
<feature type="domain" description="HAMP" evidence="18">
    <location>
        <begin position="197"/>
        <end position="248"/>
    </location>
</feature>
<dbReference type="InterPro" id="IPR003660">
    <property type="entry name" value="HAMP_dom"/>
</dbReference>
<comment type="caution">
    <text evidence="19">The sequence shown here is derived from an EMBL/GenBank/DDBJ whole genome shotgun (WGS) entry which is preliminary data.</text>
</comment>
<evidence type="ECO:0000256" key="13">
    <source>
        <dbReference type="ARBA" id="ARBA00023012"/>
    </source>
</evidence>
<dbReference type="PROSITE" id="PS50885">
    <property type="entry name" value="HAMP"/>
    <property type="match status" value="1"/>
</dbReference>
<dbReference type="GO" id="GO:0000155">
    <property type="term" value="F:phosphorelay sensor kinase activity"/>
    <property type="evidence" value="ECO:0007669"/>
    <property type="project" value="InterPro"/>
</dbReference>
<dbReference type="Gene3D" id="3.30.565.10">
    <property type="entry name" value="Histidine kinase-like ATPase, C-terminal domain"/>
    <property type="match status" value="1"/>
</dbReference>
<dbReference type="EC" id="2.7.13.3" evidence="3"/>
<protein>
    <recommendedName>
        <fullName evidence="3">histidine kinase</fullName>
        <ecNumber evidence="3">2.7.13.3</ecNumber>
    </recommendedName>
</protein>
<dbReference type="GO" id="GO:0005886">
    <property type="term" value="C:plasma membrane"/>
    <property type="evidence" value="ECO:0007669"/>
    <property type="project" value="UniProtKB-SubCell"/>
</dbReference>
<evidence type="ECO:0000313" key="20">
    <source>
        <dbReference type="Proteomes" id="UP000529795"/>
    </source>
</evidence>
<evidence type="ECO:0000256" key="9">
    <source>
        <dbReference type="ARBA" id="ARBA00022741"/>
    </source>
</evidence>
<feature type="compositionally biased region" description="Pro residues" evidence="15">
    <location>
        <begin position="68"/>
        <end position="92"/>
    </location>
</feature>
<keyword evidence="14 16" id="KW-0472">Membrane</keyword>
<dbReference type="GO" id="GO:0005524">
    <property type="term" value="F:ATP binding"/>
    <property type="evidence" value="ECO:0007669"/>
    <property type="project" value="UniProtKB-KW"/>
</dbReference>
<evidence type="ECO:0000256" key="15">
    <source>
        <dbReference type="SAM" id="MobiDB-lite"/>
    </source>
</evidence>
<dbReference type="SMART" id="SM00388">
    <property type="entry name" value="HisKA"/>
    <property type="match status" value="1"/>
</dbReference>
<keyword evidence="8 16" id="KW-0812">Transmembrane</keyword>
<evidence type="ECO:0000256" key="5">
    <source>
        <dbReference type="ARBA" id="ARBA00022519"/>
    </source>
</evidence>
<feature type="domain" description="Histidine kinase" evidence="17">
    <location>
        <begin position="256"/>
        <end position="453"/>
    </location>
</feature>
<dbReference type="RefSeq" id="WP_183985009.1">
    <property type="nucleotide sequence ID" value="NZ_JACIEV010000006.1"/>
</dbReference>
<evidence type="ECO:0000259" key="18">
    <source>
        <dbReference type="PROSITE" id="PS50885"/>
    </source>
</evidence>
<dbReference type="PANTHER" id="PTHR44936">
    <property type="entry name" value="SENSOR PROTEIN CREC"/>
    <property type="match status" value="1"/>
</dbReference>
<organism evidence="19 20">
    <name type="scientific">Sphingomonas jinjuensis</name>
    <dbReference type="NCBI Taxonomy" id="535907"/>
    <lineage>
        <taxon>Bacteria</taxon>
        <taxon>Pseudomonadati</taxon>
        <taxon>Pseudomonadota</taxon>
        <taxon>Alphaproteobacteria</taxon>
        <taxon>Sphingomonadales</taxon>
        <taxon>Sphingomonadaceae</taxon>
        <taxon>Sphingomonas</taxon>
    </lineage>
</organism>
<dbReference type="Proteomes" id="UP000529795">
    <property type="component" value="Unassembled WGS sequence"/>
</dbReference>
<keyword evidence="9" id="KW-0547">Nucleotide-binding</keyword>
<evidence type="ECO:0000256" key="16">
    <source>
        <dbReference type="SAM" id="Phobius"/>
    </source>
</evidence>
<comment type="subcellular location">
    <subcellularLocation>
        <location evidence="2">Cell inner membrane</location>
        <topology evidence="2">Multi-pass membrane protein</topology>
    </subcellularLocation>
</comment>
<gene>
    <name evidence="19" type="ORF">GGQ80_002379</name>
</gene>
<dbReference type="PROSITE" id="PS50109">
    <property type="entry name" value="HIS_KIN"/>
    <property type="match status" value="1"/>
</dbReference>
<evidence type="ECO:0000256" key="3">
    <source>
        <dbReference type="ARBA" id="ARBA00012438"/>
    </source>
</evidence>
<evidence type="ECO:0000256" key="2">
    <source>
        <dbReference type="ARBA" id="ARBA00004429"/>
    </source>
</evidence>
<evidence type="ECO:0000256" key="12">
    <source>
        <dbReference type="ARBA" id="ARBA00022989"/>
    </source>
</evidence>
<accession>A0A840FE12</accession>
<dbReference type="InterPro" id="IPR003661">
    <property type="entry name" value="HisK_dim/P_dom"/>
</dbReference>
<keyword evidence="7" id="KW-0808">Transferase</keyword>
<dbReference type="SUPFAM" id="SSF47384">
    <property type="entry name" value="Homodimeric domain of signal transducing histidine kinase"/>
    <property type="match status" value="1"/>
</dbReference>
<keyword evidence="10 19" id="KW-0418">Kinase</keyword>
<dbReference type="InterPro" id="IPR005467">
    <property type="entry name" value="His_kinase_dom"/>
</dbReference>
<dbReference type="AlphaFoldDB" id="A0A840FE12"/>
<keyword evidence="4" id="KW-1003">Cell membrane</keyword>
<dbReference type="SMART" id="SM00387">
    <property type="entry name" value="HATPase_c"/>
    <property type="match status" value="1"/>
</dbReference>
<dbReference type="PANTHER" id="PTHR44936:SF5">
    <property type="entry name" value="SENSOR HISTIDINE KINASE ENVZ"/>
    <property type="match status" value="1"/>
</dbReference>
<proteinExistence type="predicted"/>
<reference evidence="19 20" key="1">
    <citation type="submission" date="2020-08" db="EMBL/GenBank/DDBJ databases">
        <title>Genomic Encyclopedia of Type Strains, Phase IV (KMG-IV): sequencing the most valuable type-strain genomes for metagenomic binning, comparative biology and taxonomic classification.</title>
        <authorList>
            <person name="Goeker M."/>
        </authorList>
    </citation>
    <scope>NUCLEOTIDE SEQUENCE [LARGE SCALE GENOMIC DNA]</scope>
    <source>
        <strain evidence="19 20">YC6723</strain>
    </source>
</reference>
<keyword evidence="12 16" id="KW-1133">Transmembrane helix</keyword>
<dbReference type="InterPro" id="IPR004358">
    <property type="entry name" value="Sig_transdc_His_kin-like_C"/>
</dbReference>
<comment type="catalytic activity">
    <reaction evidence="1">
        <text>ATP + protein L-histidine = ADP + protein N-phospho-L-histidine.</text>
        <dbReference type="EC" id="2.7.13.3"/>
    </reaction>
</comment>
<dbReference type="Pfam" id="PF00672">
    <property type="entry name" value="HAMP"/>
    <property type="match status" value="1"/>
</dbReference>
<feature type="transmembrane region" description="Helical" evidence="16">
    <location>
        <begin position="25"/>
        <end position="47"/>
    </location>
</feature>
<feature type="transmembrane region" description="Helical" evidence="16">
    <location>
        <begin position="178"/>
        <end position="199"/>
    </location>
</feature>
<dbReference type="CDD" id="cd00075">
    <property type="entry name" value="HATPase"/>
    <property type="match status" value="1"/>
</dbReference>
<evidence type="ECO:0000256" key="11">
    <source>
        <dbReference type="ARBA" id="ARBA00022840"/>
    </source>
</evidence>
<keyword evidence="20" id="KW-1185">Reference proteome</keyword>
<dbReference type="CDD" id="cd00082">
    <property type="entry name" value="HisKA"/>
    <property type="match status" value="1"/>
</dbReference>
<dbReference type="Gene3D" id="1.10.287.130">
    <property type="match status" value="1"/>
</dbReference>
<name>A0A840FE12_9SPHN</name>
<keyword evidence="6" id="KW-0597">Phosphoprotein</keyword>
<dbReference type="InterPro" id="IPR036890">
    <property type="entry name" value="HATPase_C_sf"/>
</dbReference>
<evidence type="ECO:0000256" key="1">
    <source>
        <dbReference type="ARBA" id="ARBA00000085"/>
    </source>
</evidence>
<evidence type="ECO:0000313" key="19">
    <source>
        <dbReference type="EMBL" id="MBB4154466.1"/>
    </source>
</evidence>
<dbReference type="EMBL" id="JACIEV010000006">
    <property type="protein sequence ID" value="MBB4154466.1"/>
    <property type="molecule type" value="Genomic_DNA"/>
</dbReference>
<sequence length="453" mass="48133">MSSVAEGGRAGAASTRRAASIARPIFLLVIASVLVATAISFVVTFSGPPPFDRPHSLRSIAMTLTGELPPPYDRGGPPPDQAKPPFGRPGPGPLRRRHELSAPAPRSGERADPAARLRLAAELEADRANVLAFTETASEAERDAFVGSYTFAWREGSGWWVVQSRVQPYLTRWHVRTLLAMLAAILLLSLPAWAIVRALTRPLRLLARAADQAGTGAALPPLPGGSREVRDLARAVTTMHARLAHHAEARTAMLAGIAHDLGTPLSRLAFRVEQLPEEARARAAADIEEMRAMIAATLAFTRDEAMAAEANRLDLGSLLDSLVQDMAEAGQPVAIEPGPRAVVRGDSAALRRLFANLIENAVRYGDRARIGWHVDGGTVNAWVADDGPGIDPAQAERLFQPFVRGDPSRNRATGGTGLGLAIARSIATRHGGATTLENGAKGAIARVVLPLAR</sequence>
<evidence type="ECO:0000256" key="6">
    <source>
        <dbReference type="ARBA" id="ARBA00022553"/>
    </source>
</evidence>
<evidence type="ECO:0000256" key="7">
    <source>
        <dbReference type="ARBA" id="ARBA00022679"/>
    </source>
</evidence>
<evidence type="ECO:0000256" key="4">
    <source>
        <dbReference type="ARBA" id="ARBA00022475"/>
    </source>
</evidence>
<keyword evidence="11" id="KW-0067">ATP-binding</keyword>
<dbReference type="PRINTS" id="PR00344">
    <property type="entry name" value="BCTRLSENSOR"/>
</dbReference>
<evidence type="ECO:0000259" key="17">
    <source>
        <dbReference type="PROSITE" id="PS50109"/>
    </source>
</evidence>
<evidence type="ECO:0000256" key="8">
    <source>
        <dbReference type="ARBA" id="ARBA00022692"/>
    </source>
</evidence>
<keyword evidence="13" id="KW-0902">Two-component regulatory system</keyword>
<dbReference type="InterPro" id="IPR050980">
    <property type="entry name" value="2C_sensor_his_kinase"/>
</dbReference>
<dbReference type="InterPro" id="IPR036097">
    <property type="entry name" value="HisK_dim/P_sf"/>
</dbReference>
<dbReference type="SUPFAM" id="SSF55874">
    <property type="entry name" value="ATPase domain of HSP90 chaperone/DNA topoisomerase II/histidine kinase"/>
    <property type="match status" value="1"/>
</dbReference>
<evidence type="ECO:0000256" key="14">
    <source>
        <dbReference type="ARBA" id="ARBA00023136"/>
    </source>
</evidence>
<feature type="region of interest" description="Disordered" evidence="15">
    <location>
        <begin position="65"/>
        <end position="111"/>
    </location>
</feature>
<keyword evidence="5" id="KW-0997">Cell inner membrane</keyword>
<evidence type="ECO:0000256" key="10">
    <source>
        <dbReference type="ARBA" id="ARBA00022777"/>
    </source>
</evidence>
<dbReference type="Pfam" id="PF02518">
    <property type="entry name" value="HATPase_c"/>
    <property type="match status" value="1"/>
</dbReference>